<dbReference type="InterPro" id="IPR044140">
    <property type="entry name" value="ProRS_anticodon_short"/>
</dbReference>
<comment type="caution">
    <text evidence="11">The sequence shown here is derived from an EMBL/GenBank/DDBJ whole genome shotgun (WGS) entry which is preliminary data.</text>
</comment>
<keyword evidence="5" id="KW-0067">ATP-binding</keyword>
<dbReference type="GO" id="GO:0005524">
    <property type="term" value="F:ATP binding"/>
    <property type="evidence" value="ECO:0007669"/>
    <property type="project" value="UniProtKB-KW"/>
</dbReference>
<dbReference type="AlphaFoldDB" id="A0A1F8E7Y7"/>
<organism evidence="11 12">
    <name type="scientific">Candidatus Yanofskybacteria bacterium RIFCSPHIGHO2_01_FULL_39_8b</name>
    <dbReference type="NCBI Taxonomy" id="1802659"/>
    <lineage>
        <taxon>Bacteria</taxon>
        <taxon>Candidatus Yanofskyibacteriota</taxon>
    </lineage>
</organism>
<dbReference type="GO" id="GO:0004827">
    <property type="term" value="F:proline-tRNA ligase activity"/>
    <property type="evidence" value="ECO:0007669"/>
    <property type="project" value="UniProtKB-EC"/>
</dbReference>
<keyword evidence="7" id="KW-0030">Aminoacyl-tRNA synthetase</keyword>
<dbReference type="EMBL" id="MGIZ01000063">
    <property type="protein sequence ID" value="OGM96994.1"/>
    <property type="molecule type" value="Genomic_DNA"/>
</dbReference>
<dbReference type="CDD" id="cd00861">
    <property type="entry name" value="ProRS_anticodon_short"/>
    <property type="match status" value="1"/>
</dbReference>
<dbReference type="InterPro" id="IPR002314">
    <property type="entry name" value="aa-tRNA-synt_IIb"/>
</dbReference>
<dbReference type="Pfam" id="PF03129">
    <property type="entry name" value="HGTP_anticodon"/>
    <property type="match status" value="1"/>
</dbReference>
<dbReference type="InterPro" id="IPR036621">
    <property type="entry name" value="Anticodon-bd_dom_sf"/>
</dbReference>
<dbReference type="SUPFAM" id="SSF55681">
    <property type="entry name" value="Class II aaRS and biotin synthetases"/>
    <property type="match status" value="1"/>
</dbReference>
<dbReference type="InterPro" id="IPR006195">
    <property type="entry name" value="aa-tRNA-synth_II"/>
</dbReference>
<evidence type="ECO:0000256" key="3">
    <source>
        <dbReference type="ARBA" id="ARBA00022598"/>
    </source>
</evidence>
<dbReference type="Gene3D" id="3.30.930.10">
    <property type="entry name" value="Bira Bifunctional Protein, Domain 2"/>
    <property type="match status" value="1"/>
</dbReference>
<keyword evidence="6" id="KW-0648">Protein biosynthesis</keyword>
<proteinExistence type="predicted"/>
<gene>
    <name evidence="11" type="ORF">A2817_01915</name>
</gene>
<dbReference type="InterPro" id="IPR045864">
    <property type="entry name" value="aa-tRNA-synth_II/BPL/LPL"/>
</dbReference>
<dbReference type="PRINTS" id="PR01046">
    <property type="entry name" value="TRNASYNTHPRO"/>
</dbReference>
<protein>
    <recommendedName>
        <fullName evidence="2">Proline--tRNA ligase</fullName>
        <ecNumber evidence="1">6.1.1.15</ecNumber>
    </recommendedName>
    <alternativeName>
        <fullName evidence="8">Prolyl-tRNA synthetase</fullName>
    </alternativeName>
</protein>
<keyword evidence="4" id="KW-0547">Nucleotide-binding</keyword>
<dbReference type="Gene3D" id="3.40.50.800">
    <property type="entry name" value="Anticodon-binding domain"/>
    <property type="match status" value="1"/>
</dbReference>
<dbReference type="PROSITE" id="PS50862">
    <property type="entry name" value="AA_TRNA_LIGASE_II"/>
    <property type="match status" value="1"/>
</dbReference>
<dbReference type="InterPro" id="IPR002316">
    <property type="entry name" value="Pro-tRNA-ligase_IIa"/>
</dbReference>
<evidence type="ECO:0000313" key="12">
    <source>
        <dbReference type="Proteomes" id="UP000177594"/>
    </source>
</evidence>
<evidence type="ECO:0000259" key="10">
    <source>
        <dbReference type="PROSITE" id="PS50862"/>
    </source>
</evidence>
<evidence type="ECO:0000256" key="7">
    <source>
        <dbReference type="ARBA" id="ARBA00023146"/>
    </source>
</evidence>
<sequence length="419" mass="47664">MKLSQLFTKTLREAPADEEAINAKLLIRGGFVFKNSAGVYSFLPLGWRVLNKVADIIRGEMNAIGGQELFMPALIEKKYMEPTGRWDLDVGYFAKPKNEKEAEFVLGWSHEEVLTTIATKFIGSYKDLPFSAYQIQTKFRHEPRAKSGLLRGREFMMKDLYSFHTIQDDLDKYYIEVKNAYHKIFERCGLKAIYTLAAGGVFTDKFTHEFQVLSDVGEDIIYICDKCGYAENKEITKRKNRDKCPKCSSKISEKKAIEVGNIFNNGTKYSEALGLEFTDEKGNKKPVVMGAYGIGLSRLMATAVEVHHDDKGIIWPENIAPFKAQLIALDQQQIINGERQIKKEADKIYEELTKKGIEVLYDDRDNKAPGEKFADADLIGCPIRLVVSKKTFAQDSVELKHRNKKELELIKLSEIIKSI</sequence>
<dbReference type="Proteomes" id="UP000177594">
    <property type="component" value="Unassembled WGS sequence"/>
</dbReference>
<evidence type="ECO:0000256" key="8">
    <source>
        <dbReference type="ARBA" id="ARBA00029731"/>
    </source>
</evidence>
<evidence type="ECO:0000256" key="1">
    <source>
        <dbReference type="ARBA" id="ARBA00012831"/>
    </source>
</evidence>
<evidence type="ECO:0000256" key="2">
    <source>
        <dbReference type="ARBA" id="ARBA00019110"/>
    </source>
</evidence>
<accession>A0A1F8E7Y7</accession>
<reference evidence="11 12" key="1">
    <citation type="journal article" date="2016" name="Nat. Commun.">
        <title>Thousands of microbial genomes shed light on interconnected biogeochemical processes in an aquifer system.</title>
        <authorList>
            <person name="Anantharaman K."/>
            <person name="Brown C.T."/>
            <person name="Hug L.A."/>
            <person name="Sharon I."/>
            <person name="Castelle C.J."/>
            <person name="Probst A.J."/>
            <person name="Thomas B.C."/>
            <person name="Singh A."/>
            <person name="Wilkins M.J."/>
            <person name="Karaoz U."/>
            <person name="Brodie E.L."/>
            <person name="Williams K.H."/>
            <person name="Hubbard S.S."/>
            <person name="Banfield J.F."/>
        </authorList>
    </citation>
    <scope>NUCLEOTIDE SEQUENCE [LARGE SCALE GENOMIC DNA]</scope>
</reference>
<dbReference type="SUPFAM" id="SSF52954">
    <property type="entry name" value="Class II aaRS ABD-related"/>
    <property type="match status" value="1"/>
</dbReference>
<dbReference type="PANTHER" id="PTHR42753:SF2">
    <property type="entry name" value="PROLINE--TRNA LIGASE"/>
    <property type="match status" value="1"/>
</dbReference>
<dbReference type="GO" id="GO:0005829">
    <property type="term" value="C:cytosol"/>
    <property type="evidence" value="ECO:0007669"/>
    <property type="project" value="TreeGrafter"/>
</dbReference>
<evidence type="ECO:0000256" key="5">
    <source>
        <dbReference type="ARBA" id="ARBA00022840"/>
    </source>
</evidence>
<dbReference type="EC" id="6.1.1.15" evidence="1"/>
<dbReference type="Pfam" id="PF00587">
    <property type="entry name" value="tRNA-synt_2b"/>
    <property type="match status" value="1"/>
</dbReference>
<dbReference type="InterPro" id="IPR004154">
    <property type="entry name" value="Anticodon-bd"/>
</dbReference>
<evidence type="ECO:0000256" key="6">
    <source>
        <dbReference type="ARBA" id="ARBA00022917"/>
    </source>
</evidence>
<evidence type="ECO:0000256" key="9">
    <source>
        <dbReference type="ARBA" id="ARBA00047671"/>
    </source>
</evidence>
<dbReference type="GO" id="GO:0006433">
    <property type="term" value="P:prolyl-tRNA aminoacylation"/>
    <property type="evidence" value="ECO:0007669"/>
    <property type="project" value="InterPro"/>
</dbReference>
<name>A0A1F8E7Y7_9BACT</name>
<dbReference type="InterPro" id="IPR050062">
    <property type="entry name" value="Pro-tRNA_synthetase"/>
</dbReference>
<keyword evidence="3" id="KW-0436">Ligase</keyword>
<dbReference type="PANTHER" id="PTHR42753">
    <property type="entry name" value="MITOCHONDRIAL RIBOSOME PROTEIN L39/PROLYL-TRNA LIGASE FAMILY MEMBER"/>
    <property type="match status" value="1"/>
</dbReference>
<comment type="catalytic activity">
    <reaction evidence="9">
        <text>tRNA(Pro) + L-proline + ATP = L-prolyl-tRNA(Pro) + AMP + diphosphate</text>
        <dbReference type="Rhea" id="RHEA:14305"/>
        <dbReference type="Rhea" id="RHEA-COMP:9700"/>
        <dbReference type="Rhea" id="RHEA-COMP:9702"/>
        <dbReference type="ChEBI" id="CHEBI:30616"/>
        <dbReference type="ChEBI" id="CHEBI:33019"/>
        <dbReference type="ChEBI" id="CHEBI:60039"/>
        <dbReference type="ChEBI" id="CHEBI:78442"/>
        <dbReference type="ChEBI" id="CHEBI:78532"/>
        <dbReference type="ChEBI" id="CHEBI:456215"/>
        <dbReference type="EC" id="6.1.1.15"/>
    </reaction>
</comment>
<evidence type="ECO:0000256" key="4">
    <source>
        <dbReference type="ARBA" id="ARBA00022741"/>
    </source>
</evidence>
<evidence type="ECO:0000313" key="11">
    <source>
        <dbReference type="EMBL" id="OGM96994.1"/>
    </source>
</evidence>
<feature type="domain" description="Aminoacyl-transfer RNA synthetases class-II family profile" evidence="10">
    <location>
        <begin position="38"/>
        <end position="316"/>
    </location>
</feature>